<dbReference type="GO" id="GO:0016853">
    <property type="term" value="F:isomerase activity"/>
    <property type="evidence" value="ECO:0007669"/>
    <property type="project" value="UniProtKB-KW"/>
</dbReference>
<dbReference type="EMBL" id="SMGR01000005">
    <property type="protein sequence ID" value="TCK99263.1"/>
    <property type="molecule type" value="Genomic_DNA"/>
</dbReference>
<keyword evidence="5" id="KW-0520">NAD</keyword>
<protein>
    <submittedName>
        <fullName evidence="7">Prolycopene isomerase</fullName>
    </submittedName>
</protein>
<dbReference type="PANTHER" id="PTHR46091:SF3">
    <property type="entry name" value="AMINE OXIDASE DOMAIN-CONTAINING PROTEIN"/>
    <property type="match status" value="1"/>
</dbReference>
<evidence type="ECO:0000256" key="1">
    <source>
        <dbReference type="ARBA" id="ARBA00022630"/>
    </source>
</evidence>
<proteinExistence type="predicted"/>
<keyword evidence="1" id="KW-0285">Flavoprotein</keyword>
<dbReference type="RefSeq" id="WP_132861888.1">
    <property type="nucleotide sequence ID" value="NZ_SMGR01000005.1"/>
</dbReference>
<dbReference type="InterPro" id="IPR052206">
    <property type="entry name" value="Retinol_saturase"/>
</dbReference>
<comment type="caution">
    <text evidence="7">The sequence shown here is derived from an EMBL/GenBank/DDBJ whole genome shotgun (WGS) entry which is preliminary data.</text>
</comment>
<feature type="domain" description="Amine oxidase" evidence="6">
    <location>
        <begin position="14"/>
        <end position="484"/>
    </location>
</feature>
<keyword evidence="7" id="KW-0413">Isomerase</keyword>
<dbReference type="PANTHER" id="PTHR46091">
    <property type="entry name" value="BLR7054 PROTEIN"/>
    <property type="match status" value="1"/>
</dbReference>
<dbReference type="GO" id="GO:0016491">
    <property type="term" value="F:oxidoreductase activity"/>
    <property type="evidence" value="ECO:0007669"/>
    <property type="project" value="InterPro"/>
</dbReference>
<evidence type="ECO:0000256" key="2">
    <source>
        <dbReference type="ARBA" id="ARBA00022729"/>
    </source>
</evidence>
<organism evidence="7 8">
    <name type="scientific">Shimia isoporae</name>
    <dbReference type="NCBI Taxonomy" id="647720"/>
    <lineage>
        <taxon>Bacteria</taxon>
        <taxon>Pseudomonadati</taxon>
        <taxon>Pseudomonadota</taxon>
        <taxon>Alphaproteobacteria</taxon>
        <taxon>Rhodobacterales</taxon>
        <taxon>Roseobacteraceae</taxon>
    </lineage>
</organism>
<keyword evidence="3" id="KW-0274">FAD</keyword>
<gene>
    <name evidence="7" type="ORF">BXY66_3764</name>
</gene>
<dbReference type="Proteomes" id="UP000295673">
    <property type="component" value="Unassembled WGS sequence"/>
</dbReference>
<dbReference type="AlphaFoldDB" id="A0A4R1N4Q3"/>
<dbReference type="OrthoDB" id="9774675at2"/>
<dbReference type="InterPro" id="IPR002937">
    <property type="entry name" value="Amino_oxidase"/>
</dbReference>
<sequence length="504" mass="54715">MKDFDAIVIGAGNAGLSAATTLQRGGMHTLLLERHNIPGGCATSFVRGDYEFEVALHQLSGLGTEQEPSILRHVFNSLGLEGKVDYVEEHHLYRYAVPGVIDITLPASVSGIVEVLREAFPEEAHKMKPFMDLCEVLTLEAYMAFPRAKATGDPEVIKKNCRNFVKYGLRSAKDVLDEFFDDPVLKGVLGGYWGYMGLPLKELPFSDLGVMLYAYAAMKPWHVVGGSQAISNALLDSFLEAGGEVRFNCGAEQIQTENGAVAAVRTETGEVFTTNQVISNASSILTYNHLLDRPELAGEVRNDFKSRRMGTSGFVLYMGLDCTPEDLGLKVATNFIADTIDDEAQHAEALTLEGAPKGCLFTCYTVGDKSMAPEGKSVVALMCLQYGSAWDHVKPEDYAATKFAYAEKLIDLAETVIPNIRGHIEEIEVATPMTMMRYLNTPGGAIYGFAQDIAEHGAVRDRFKPVHGLSLAGSWSGMGGFQPTYQAGASVGGSILRKQNRKAG</sequence>
<evidence type="ECO:0000259" key="6">
    <source>
        <dbReference type="Pfam" id="PF01593"/>
    </source>
</evidence>
<dbReference type="SUPFAM" id="SSF51905">
    <property type="entry name" value="FAD/NAD(P)-binding domain"/>
    <property type="match status" value="1"/>
</dbReference>
<evidence type="ECO:0000256" key="5">
    <source>
        <dbReference type="ARBA" id="ARBA00023027"/>
    </source>
</evidence>
<accession>A0A4R1N4Q3</accession>
<dbReference type="Pfam" id="PF01593">
    <property type="entry name" value="Amino_oxidase"/>
    <property type="match status" value="1"/>
</dbReference>
<evidence type="ECO:0000313" key="7">
    <source>
        <dbReference type="EMBL" id="TCK99263.1"/>
    </source>
</evidence>
<evidence type="ECO:0000256" key="4">
    <source>
        <dbReference type="ARBA" id="ARBA00022857"/>
    </source>
</evidence>
<evidence type="ECO:0000313" key="8">
    <source>
        <dbReference type="Proteomes" id="UP000295673"/>
    </source>
</evidence>
<keyword evidence="2" id="KW-0732">Signal</keyword>
<dbReference type="Gene3D" id="3.50.50.60">
    <property type="entry name" value="FAD/NAD(P)-binding domain"/>
    <property type="match status" value="2"/>
</dbReference>
<dbReference type="InterPro" id="IPR036188">
    <property type="entry name" value="FAD/NAD-bd_sf"/>
</dbReference>
<keyword evidence="8" id="KW-1185">Reference proteome</keyword>
<reference evidence="7 8" key="1">
    <citation type="submission" date="2019-03" db="EMBL/GenBank/DDBJ databases">
        <title>Genomic Encyclopedia of Archaeal and Bacterial Type Strains, Phase II (KMG-II): from individual species to whole genera.</title>
        <authorList>
            <person name="Goeker M."/>
        </authorList>
    </citation>
    <scope>NUCLEOTIDE SEQUENCE [LARGE SCALE GENOMIC DNA]</scope>
    <source>
        <strain evidence="7 8">DSM 26433</strain>
    </source>
</reference>
<evidence type="ECO:0000256" key="3">
    <source>
        <dbReference type="ARBA" id="ARBA00022827"/>
    </source>
</evidence>
<keyword evidence="4" id="KW-0521">NADP</keyword>
<name>A0A4R1N4Q3_9RHOB</name>